<evidence type="ECO:0000256" key="1">
    <source>
        <dbReference type="SAM" id="MobiDB-lite"/>
    </source>
</evidence>
<evidence type="ECO:0000313" key="2">
    <source>
        <dbReference type="EMBL" id="CED91018.1"/>
    </source>
</evidence>
<proteinExistence type="predicted"/>
<name>A0A1L7RNG7_9ACTO</name>
<sequence>MPNPSGQRDTSAAEVANSAPEASAAPLRGSVEVFTGMPSGSDSASACMALFQRAAVSASWRVKTST</sequence>
<feature type="region of interest" description="Disordered" evidence="1">
    <location>
        <begin position="1"/>
        <end position="29"/>
    </location>
</feature>
<feature type="compositionally biased region" description="Polar residues" evidence="1">
    <location>
        <begin position="1"/>
        <end position="10"/>
    </location>
</feature>
<accession>A0A1L7RNG7</accession>
<reference evidence="2" key="1">
    <citation type="submission" date="2014-07" db="EMBL/GenBank/DDBJ databases">
        <authorList>
            <person name="Zhang J.E."/>
            <person name="Yang H."/>
            <person name="Guo J."/>
            <person name="Deng Z."/>
            <person name="Luo H."/>
            <person name="Luo M."/>
            <person name="Zhao B."/>
        </authorList>
    </citation>
    <scope>NUCLEOTIDE SEQUENCE</scope>
    <source>
        <strain evidence="2">AM4</strain>
    </source>
</reference>
<protein>
    <submittedName>
        <fullName evidence="2">Uncharacterized protein</fullName>
    </submittedName>
</protein>
<gene>
    <name evidence="2" type="ORF">AAM4_1186</name>
</gene>
<dbReference type="EMBL" id="LK995493">
    <property type="protein sequence ID" value="CED91018.1"/>
    <property type="molecule type" value="Genomic_DNA"/>
</dbReference>
<organism evidence="2">
    <name type="scientific">Actinomyces succiniciruminis</name>
    <dbReference type="NCBI Taxonomy" id="1522002"/>
    <lineage>
        <taxon>Bacteria</taxon>
        <taxon>Bacillati</taxon>
        <taxon>Actinomycetota</taxon>
        <taxon>Actinomycetes</taxon>
        <taxon>Actinomycetales</taxon>
        <taxon>Actinomycetaceae</taxon>
        <taxon>Actinomyces</taxon>
    </lineage>
</organism>
<dbReference type="AlphaFoldDB" id="A0A1L7RNG7"/>